<keyword evidence="1" id="KW-0472">Membrane</keyword>
<dbReference type="PANTHER" id="PTHR37544">
    <property type="entry name" value="SPRAY-RELATED"/>
    <property type="match status" value="1"/>
</dbReference>
<accession>A0A3E2HQ65</accession>
<dbReference type="Proteomes" id="UP000258309">
    <property type="component" value="Unassembled WGS sequence"/>
</dbReference>
<dbReference type="InterPro" id="IPR021840">
    <property type="entry name" value="DUF3433"/>
</dbReference>
<proteinExistence type="predicted"/>
<sequence length="1162" mass="127169">MAWSWVDLDVKRLEPWFQLSKQEGASSTDSLLLQYPFDFLPFIPITAFRRKHWSVFISGTIMLMIFWIVTPLQSAIFNTGTVTQTIRTDLGTSANLTPIKSQTSNLNTNFLNTAYGISWLGQKLPPFTTYDFTLLPFRPVENTVGVLPSETWSMNTTIYNTNLTCTPAIVKLEESFSYSFDNGRGCMVSDIGLPDTSGVELPQPNGSTKNADYMMLYIGYYDDARIDYALQNPNCSAENSNNFLALWASASSRTAHGVYSNLTAVFCETSYYSRAAYVTVNASDSSVAAMTVTGNFSTLSKDVFNTSLFEYISGVGASPTGERSNVEDQTVLEQFPRLNKYNLTWPVTNMLGFAIGLKSVSMDELAQPAALQQIFQRAHQLLFGAAFNALTVPTGSASLENIQSGVRQSKPVAIVMVRTVAIVVEVTLGIIVVMTICLWYYTKRRLSCMTCDPASMAEIISVVRNDSSLLRTLDCGGSPNSEELASAISKCTFALKADMLSKTSSLDLVSNSEQQKLLSKDLSHKDSISSTASETFTPVWPLELRLSFGIPLSFLILLVLAGITTLKIWSSKHDGISLPSNNTIVLSIIENYLPTAFATLLEPAWVLLNRILCLLQPFEELRKGNAKPSASIQIKYYSLPPQLVVWKALKSRHFLLAAVCVIAISTNVLAVALSGLLNEGSTTSVVPTNTSSSLLPEFDGIQITSATLVGATISYSDHFYVTLSNLTGNTTLPAWIDQSYYYLPFDIEEPANSINPNSKSQIQSYKGLSTGFGATVDCVELVPGRSKNGVQFKSNANGLNAILSTTHLLENGTEITCFPLQGNPSSNISTGYTATLPSGALAMEFMQSMYPAPGVDDGGFCASLMVAGWVRGKTDSLSQNLTSLDGNVTSLFVSCTPKLQAAEFEVLVDPAGHVLNSTLVGNFSRTIQQYFSPNTNESSLLGQSTSLIAPGELVGDSVWHNDSFTSDWMNSLLGIMLDTGRLVDPSAPIPESKDVIPALEKLYTRLFALLLGLNTHVFTPATKDSPPVQAFAIIHLSRLFVSSLSFKVSVIILSLHFIVSVLYYTNRPKRFLPRMPTSIASIIAYVSASRALDDFAAGADGNKEEQRYGYGRFIGTDGKTHVGIERQRYVVPLETRNPEVKRRRLWRIGRAKDDEKQPKTWI</sequence>
<evidence type="ECO:0000313" key="3">
    <source>
        <dbReference type="Proteomes" id="UP000258309"/>
    </source>
</evidence>
<comment type="caution">
    <text evidence="2">The sequence shown here is derived from an EMBL/GenBank/DDBJ whole genome shotgun (WGS) entry which is preliminary data.</text>
</comment>
<feature type="transmembrane region" description="Helical" evidence="1">
    <location>
        <begin position="654"/>
        <end position="677"/>
    </location>
</feature>
<dbReference type="PANTHER" id="PTHR37544:SF3">
    <property type="entry name" value="SPRAY"/>
    <property type="match status" value="1"/>
</dbReference>
<reference evidence="2 3" key="1">
    <citation type="submission" date="2018-05" db="EMBL/GenBank/DDBJ databases">
        <title>Draft genome sequence of Scytalidium lignicola DSM 105466, a ubiquitous saprotrophic fungus.</title>
        <authorList>
            <person name="Buettner E."/>
            <person name="Gebauer A.M."/>
            <person name="Hofrichter M."/>
            <person name="Liers C."/>
            <person name="Kellner H."/>
        </authorList>
    </citation>
    <scope>NUCLEOTIDE SEQUENCE [LARGE SCALE GENOMIC DNA]</scope>
    <source>
        <strain evidence="2 3">DSM 105466</strain>
    </source>
</reference>
<feature type="transmembrane region" description="Helical" evidence="1">
    <location>
        <begin position="548"/>
        <end position="569"/>
    </location>
</feature>
<gene>
    <name evidence="2" type="ORF">B7463_g1109</name>
</gene>
<feature type="non-terminal residue" evidence="2">
    <location>
        <position position="1162"/>
    </location>
</feature>
<feature type="transmembrane region" description="Helical" evidence="1">
    <location>
        <begin position="53"/>
        <end position="70"/>
    </location>
</feature>
<dbReference type="AlphaFoldDB" id="A0A3E2HQ65"/>
<feature type="transmembrane region" description="Helical" evidence="1">
    <location>
        <begin position="420"/>
        <end position="441"/>
    </location>
</feature>
<evidence type="ECO:0000256" key="1">
    <source>
        <dbReference type="SAM" id="Phobius"/>
    </source>
</evidence>
<protein>
    <submittedName>
        <fullName evidence="2">Uncharacterized protein</fullName>
    </submittedName>
</protein>
<feature type="non-terminal residue" evidence="2">
    <location>
        <position position="1"/>
    </location>
</feature>
<organism evidence="2 3">
    <name type="scientific">Scytalidium lignicola</name>
    <name type="common">Hyphomycete</name>
    <dbReference type="NCBI Taxonomy" id="5539"/>
    <lineage>
        <taxon>Eukaryota</taxon>
        <taxon>Fungi</taxon>
        <taxon>Dikarya</taxon>
        <taxon>Ascomycota</taxon>
        <taxon>Pezizomycotina</taxon>
        <taxon>Leotiomycetes</taxon>
        <taxon>Leotiomycetes incertae sedis</taxon>
        <taxon>Scytalidium</taxon>
    </lineage>
</organism>
<keyword evidence="1" id="KW-0812">Transmembrane</keyword>
<keyword evidence="1" id="KW-1133">Transmembrane helix</keyword>
<dbReference type="OrthoDB" id="3248909at2759"/>
<feature type="transmembrane region" description="Helical" evidence="1">
    <location>
        <begin position="1044"/>
        <end position="1065"/>
    </location>
</feature>
<dbReference type="OMA" id="WVHLQRG"/>
<dbReference type="Pfam" id="PF11915">
    <property type="entry name" value="DUF3433"/>
    <property type="match status" value="2"/>
</dbReference>
<dbReference type="EMBL" id="NCSJ02000011">
    <property type="protein sequence ID" value="RFU35191.1"/>
    <property type="molecule type" value="Genomic_DNA"/>
</dbReference>
<keyword evidence="3" id="KW-1185">Reference proteome</keyword>
<dbReference type="STRING" id="5539.A0A3E2HQ65"/>
<name>A0A3E2HQ65_SCYLI</name>
<evidence type="ECO:0000313" key="2">
    <source>
        <dbReference type="EMBL" id="RFU35191.1"/>
    </source>
</evidence>